<evidence type="ECO:0000313" key="2">
    <source>
        <dbReference type="EMBL" id="KAG6507957.1"/>
    </source>
</evidence>
<dbReference type="Pfam" id="PF12776">
    <property type="entry name" value="Myb_DNA-bind_3"/>
    <property type="match status" value="1"/>
</dbReference>
<sequence length="323" mass="36328">MADMGSDLQGGEDNDIDVVEEGGFNVSVWPDEIEERFIMIMEAEVAKGNRTSTTFSKPAWRTIEEALNAQTKRHYTHTQLRNKFNQLRARQREFSNLIKESGLSWNSMTGSVSASDEVWERLCKVYKSAKRFRKKGCPIFNKLCYIYGDMATSDFNQNISSCDPHITNNPLLNGDSLDNDDREEVEGRNLEASFTENSGGPRALPAIPIRSQSCTPSISHRAKKTTYSILSPCVNSSSENLKMSGATDKKLETTSSPSRSVSATGASLKMLIVESMQALNALEGIDGLAYSKAVERFHEDYMWMELFLQMTDERKKDWVLNIK</sequence>
<dbReference type="InterPro" id="IPR045026">
    <property type="entry name" value="LIMYB"/>
</dbReference>
<evidence type="ECO:0000259" key="1">
    <source>
        <dbReference type="Pfam" id="PF12776"/>
    </source>
</evidence>
<keyword evidence="3" id="KW-1185">Reference proteome</keyword>
<organism evidence="2 3">
    <name type="scientific">Zingiber officinale</name>
    <name type="common">Ginger</name>
    <name type="synonym">Amomum zingiber</name>
    <dbReference type="NCBI Taxonomy" id="94328"/>
    <lineage>
        <taxon>Eukaryota</taxon>
        <taxon>Viridiplantae</taxon>
        <taxon>Streptophyta</taxon>
        <taxon>Embryophyta</taxon>
        <taxon>Tracheophyta</taxon>
        <taxon>Spermatophyta</taxon>
        <taxon>Magnoliopsida</taxon>
        <taxon>Liliopsida</taxon>
        <taxon>Zingiberales</taxon>
        <taxon>Zingiberaceae</taxon>
        <taxon>Zingiber</taxon>
    </lineage>
</organism>
<reference evidence="2 3" key="1">
    <citation type="submission" date="2020-08" db="EMBL/GenBank/DDBJ databases">
        <title>Plant Genome Project.</title>
        <authorList>
            <person name="Zhang R.-G."/>
        </authorList>
    </citation>
    <scope>NUCLEOTIDE SEQUENCE [LARGE SCALE GENOMIC DNA]</scope>
    <source>
        <tissue evidence="2">Rhizome</tissue>
    </source>
</reference>
<evidence type="ECO:0000313" key="3">
    <source>
        <dbReference type="Proteomes" id="UP000734854"/>
    </source>
</evidence>
<protein>
    <recommendedName>
        <fullName evidence="1">Myb/SANT-like domain-containing protein</fullName>
    </recommendedName>
</protein>
<name>A0A8J5GJN5_ZINOF</name>
<comment type="caution">
    <text evidence="2">The sequence shown here is derived from an EMBL/GenBank/DDBJ whole genome shotgun (WGS) entry which is preliminary data.</text>
</comment>
<dbReference type="EMBL" id="JACMSC010000009">
    <property type="protein sequence ID" value="KAG6507957.1"/>
    <property type="molecule type" value="Genomic_DNA"/>
</dbReference>
<dbReference type="PANTHER" id="PTHR47584:SF14">
    <property type="entry name" value="L10-INTERACTING MYB DOMAIN-CONTAINING PROTEIN-LIKE"/>
    <property type="match status" value="1"/>
</dbReference>
<dbReference type="Proteomes" id="UP000734854">
    <property type="component" value="Unassembled WGS sequence"/>
</dbReference>
<feature type="domain" description="Myb/SANT-like" evidence="1">
    <location>
        <begin position="29"/>
        <end position="121"/>
    </location>
</feature>
<dbReference type="OrthoDB" id="686198at2759"/>
<dbReference type="AlphaFoldDB" id="A0A8J5GJN5"/>
<gene>
    <name evidence="2" type="ORF">ZIOFF_033312</name>
</gene>
<proteinExistence type="predicted"/>
<dbReference type="InterPro" id="IPR024752">
    <property type="entry name" value="Myb/SANT-like_dom"/>
</dbReference>
<accession>A0A8J5GJN5</accession>
<dbReference type="PANTHER" id="PTHR47584">
    <property type="match status" value="1"/>
</dbReference>